<dbReference type="EMBL" id="CP001663">
    <property type="protein sequence ID" value="AFP36859.1"/>
    <property type="molecule type" value="Genomic_DNA"/>
</dbReference>
<dbReference type="RefSeq" id="WP_014876757.1">
    <property type="nucleotide sequence ID" value="NC_008596.1"/>
</dbReference>
<evidence type="ECO:0000313" key="4">
    <source>
        <dbReference type="EMBL" id="AFP36859.1"/>
    </source>
</evidence>
<evidence type="ECO:0000259" key="2">
    <source>
        <dbReference type="Pfam" id="PF03033"/>
    </source>
</evidence>
<dbReference type="AlphaFoldDB" id="I7G341"/>
<dbReference type="Pfam" id="PF06722">
    <property type="entry name" value="EryCIII-like_C"/>
    <property type="match status" value="1"/>
</dbReference>
<dbReference type="PANTHER" id="PTHR48050:SF13">
    <property type="entry name" value="STEROL 3-BETA-GLUCOSYLTRANSFERASE UGT80A2"/>
    <property type="match status" value="1"/>
</dbReference>
<dbReference type="PANTHER" id="PTHR48050">
    <property type="entry name" value="STEROL 3-BETA-GLUCOSYLTRANSFERASE"/>
    <property type="match status" value="1"/>
</dbReference>
<dbReference type="InterPro" id="IPR010610">
    <property type="entry name" value="EryCIII-like_C"/>
</dbReference>
<accession>I7G341</accession>
<evidence type="ECO:0000259" key="3">
    <source>
        <dbReference type="Pfam" id="PF06722"/>
    </source>
</evidence>
<feature type="region of interest" description="Disordered" evidence="1">
    <location>
        <begin position="399"/>
        <end position="422"/>
    </location>
</feature>
<reference evidence="4 5" key="2">
    <citation type="journal article" date="2009" name="Genome Res.">
        <title>Ortho-proteogenomics: multiple proteomes investigation through orthology and a new MS-based protocol.</title>
        <authorList>
            <person name="Gallien S."/>
            <person name="Perrodou E."/>
            <person name="Carapito C."/>
            <person name="Deshayes C."/>
            <person name="Reyrat J.M."/>
            <person name="Van Dorsselaer A."/>
            <person name="Poch O."/>
            <person name="Schaeffer C."/>
            <person name="Lecompte O."/>
        </authorList>
    </citation>
    <scope>NUCLEOTIDE SEQUENCE [LARGE SCALE GENOMIC DNA]</scope>
    <source>
        <strain evidence="5">ATCC 700084 / mc(2)155</strain>
    </source>
</reference>
<protein>
    <submittedName>
        <fullName evidence="4">Uncharacterized protein</fullName>
    </submittedName>
</protein>
<dbReference type="SUPFAM" id="SSF53756">
    <property type="entry name" value="UDP-Glycosyltransferase/glycogen phosphorylase"/>
    <property type="match status" value="1"/>
</dbReference>
<dbReference type="InterPro" id="IPR002213">
    <property type="entry name" value="UDP_glucos_trans"/>
</dbReference>
<dbReference type="Proteomes" id="UP000006158">
    <property type="component" value="Chromosome"/>
</dbReference>
<reference evidence="4 5" key="1">
    <citation type="journal article" date="2007" name="Genome Biol.">
        <title>Interrupted coding sequences in Mycobacterium smegmatis: authentic mutations or sequencing errors?</title>
        <authorList>
            <person name="Deshayes C."/>
            <person name="Perrodou E."/>
            <person name="Gallien S."/>
            <person name="Euphrasie D."/>
            <person name="Schaeffer C."/>
            <person name="Van-Dorsselaer A."/>
            <person name="Poch O."/>
            <person name="Lecompte O."/>
            <person name="Reyrat J.M."/>
        </authorList>
    </citation>
    <scope>NUCLEOTIDE SEQUENCE [LARGE SCALE GENOMIC DNA]</scope>
    <source>
        <strain evidence="5">ATCC 700084 / mc(2)155</strain>
    </source>
</reference>
<gene>
    <name evidence="4" type="ordered locus">MSMEI_0378</name>
</gene>
<organism evidence="4 5">
    <name type="scientific">Mycolicibacterium smegmatis (strain ATCC 700084 / mc(2)155)</name>
    <name type="common">Mycobacterium smegmatis</name>
    <dbReference type="NCBI Taxonomy" id="246196"/>
    <lineage>
        <taxon>Bacteria</taxon>
        <taxon>Bacillati</taxon>
        <taxon>Actinomycetota</taxon>
        <taxon>Actinomycetes</taxon>
        <taxon>Mycobacteriales</taxon>
        <taxon>Mycobacteriaceae</taxon>
        <taxon>Mycolicibacterium</taxon>
    </lineage>
</organism>
<name>I7G341_MYCS2</name>
<dbReference type="Pfam" id="PF03033">
    <property type="entry name" value="Glyco_transf_28"/>
    <property type="match status" value="1"/>
</dbReference>
<dbReference type="Gene3D" id="3.40.50.2000">
    <property type="entry name" value="Glycogen Phosphorylase B"/>
    <property type="match status" value="2"/>
</dbReference>
<dbReference type="GO" id="GO:0016758">
    <property type="term" value="F:hexosyltransferase activity"/>
    <property type="evidence" value="ECO:0007669"/>
    <property type="project" value="InterPro"/>
</dbReference>
<evidence type="ECO:0000313" key="5">
    <source>
        <dbReference type="Proteomes" id="UP000006158"/>
    </source>
</evidence>
<dbReference type="FunFam" id="3.40.50.2000:FF:000009">
    <property type="entry name" value="Sterol 3-beta-glucosyltransferase UGT80A2"/>
    <property type="match status" value="1"/>
</dbReference>
<dbReference type="InterPro" id="IPR050426">
    <property type="entry name" value="Glycosyltransferase_28"/>
</dbReference>
<dbReference type="GO" id="GO:0005975">
    <property type="term" value="P:carbohydrate metabolic process"/>
    <property type="evidence" value="ECO:0007669"/>
    <property type="project" value="InterPro"/>
</dbReference>
<dbReference type="KEGG" id="msg:MSMEI_0378"/>
<dbReference type="InterPro" id="IPR004276">
    <property type="entry name" value="GlycoTrans_28_N"/>
</dbReference>
<dbReference type="CDD" id="cd03784">
    <property type="entry name" value="GT1_Gtf-like"/>
    <property type="match status" value="1"/>
</dbReference>
<dbReference type="GeneID" id="93455309"/>
<sequence length="422" mass="46020">MKIAMASYGTRGDVEPAVAVARELRRRGHDVCIAVPPDLVRFAEDAGLSATSYGMEVEPQLDAYRDIWTSWARKLWRLQDFVNLCREALGVTISQWEDIGKTLVTLADGADLLTTGVGFEQPAANVAEYYGIPLIALHTFPWRPNGRLVPAIPPLLTRSAMNVYDWLGWRLTKQAEDAQRRELGLPMATSAARQRMAERGVLEIQAYDAISFPGLADEWARYGARRPFVGTLTMELATADDSEVTSWIAHGTPPICFGFGSIPVESPAETIDMIASACAELGERALVCAGGTDFGDSPRFEHVKVAGTVNYATVFPVCRAVVHHGGSGTTAASLRAGVPTLTLWTAGDQPFWGAQLKKLKVGASRRFSATTRDTLVSDLRRILSPEYAVKAREVATRMTNPAESVSRAADLIEQNLDPTRRS</sequence>
<feature type="domain" description="Glycosyltransferase family 28 N-terminal" evidence="2">
    <location>
        <begin position="3"/>
        <end position="52"/>
    </location>
</feature>
<dbReference type="GO" id="GO:0033072">
    <property type="term" value="P:vancomycin biosynthetic process"/>
    <property type="evidence" value="ECO:0007669"/>
    <property type="project" value="UniProtKB-ARBA"/>
</dbReference>
<dbReference type="GO" id="GO:0008194">
    <property type="term" value="F:UDP-glycosyltransferase activity"/>
    <property type="evidence" value="ECO:0007669"/>
    <property type="project" value="InterPro"/>
</dbReference>
<feature type="domain" description="Erythromycin biosynthesis protein CIII-like C-terminal" evidence="3">
    <location>
        <begin position="302"/>
        <end position="399"/>
    </location>
</feature>
<evidence type="ECO:0000256" key="1">
    <source>
        <dbReference type="SAM" id="MobiDB-lite"/>
    </source>
</evidence>
<proteinExistence type="predicted"/>